<accession>A0A8H3DLQ0</accession>
<dbReference type="Proteomes" id="UP000663843">
    <property type="component" value="Unassembled WGS sequence"/>
</dbReference>
<dbReference type="OrthoDB" id="10255632at2759"/>
<gene>
    <name evidence="1" type="ORF">RDB_LOCUS179312</name>
</gene>
<evidence type="ECO:0000313" key="2">
    <source>
        <dbReference type="Proteomes" id="UP000663843"/>
    </source>
</evidence>
<comment type="caution">
    <text evidence="1">The sequence shown here is derived from an EMBL/GenBank/DDBJ whole genome shotgun (WGS) entry which is preliminary data.</text>
</comment>
<evidence type="ECO:0000313" key="1">
    <source>
        <dbReference type="EMBL" id="CAE6531392.1"/>
    </source>
</evidence>
<name>A0A8H3DLQ0_9AGAM</name>
<organism evidence="1 2">
    <name type="scientific">Rhizoctonia solani</name>
    <dbReference type="NCBI Taxonomy" id="456999"/>
    <lineage>
        <taxon>Eukaryota</taxon>
        <taxon>Fungi</taxon>
        <taxon>Dikarya</taxon>
        <taxon>Basidiomycota</taxon>
        <taxon>Agaricomycotina</taxon>
        <taxon>Agaricomycetes</taxon>
        <taxon>Cantharellales</taxon>
        <taxon>Ceratobasidiaceae</taxon>
        <taxon>Rhizoctonia</taxon>
    </lineage>
</organism>
<proteinExistence type="predicted"/>
<dbReference type="AlphaFoldDB" id="A0A8H3DLQ0"/>
<protein>
    <submittedName>
        <fullName evidence="1">Uncharacterized protein</fullName>
    </submittedName>
</protein>
<reference evidence="1" key="1">
    <citation type="submission" date="2021-01" db="EMBL/GenBank/DDBJ databases">
        <authorList>
            <person name="Kaushik A."/>
        </authorList>
    </citation>
    <scope>NUCLEOTIDE SEQUENCE</scope>
    <source>
        <strain evidence="1">AG2-2IIIB</strain>
    </source>
</reference>
<dbReference type="EMBL" id="CAJMWT010008199">
    <property type="protein sequence ID" value="CAE6531392.1"/>
    <property type="molecule type" value="Genomic_DNA"/>
</dbReference>
<sequence length="338" mass="38585">MANLPTETHPEWGIIINQHPRIYCHEAPTTEHGALIDKTRQAMWSFTALDTIEQICILADPKPKNYEYTDYNARIPLAELKTVLNPTCFLFELEIFASPKLIAGCISLMSSIKPSFLEAGLDQEIWLEKIFKPYHRIFAWYQLVLPSTEPEQGIMGFILEHIQYTARWYTPHFIDLPDSRNVVEAYIDYFERPGPAKKPLHLDFFLTFVQPHIPGCEDLIPTMFQASGKLLWRSFSLDCKFYCSIGDNLASLLYHFCEMLEEIKVACGNPQPLVLRLVDHLIEEDLIDLLIIVALLLGSELNSEGGADTTENISALTRNLFAIIDLLPYSSALQFQCL</sequence>